<name>A0A0A9ED06_ARUDO</name>
<dbReference type="EMBL" id="GBRH01202140">
    <property type="protein sequence ID" value="JAD95755.1"/>
    <property type="molecule type" value="Transcribed_RNA"/>
</dbReference>
<protein>
    <submittedName>
        <fullName evidence="1">Uncharacterized protein</fullName>
    </submittedName>
</protein>
<accession>A0A0A9ED06</accession>
<reference evidence="1" key="1">
    <citation type="submission" date="2014-09" db="EMBL/GenBank/DDBJ databases">
        <authorList>
            <person name="Magalhaes I.L.F."/>
            <person name="Oliveira U."/>
            <person name="Santos F.R."/>
            <person name="Vidigal T.H.D.A."/>
            <person name="Brescovit A.D."/>
            <person name="Santos A.J."/>
        </authorList>
    </citation>
    <scope>NUCLEOTIDE SEQUENCE</scope>
    <source>
        <tissue evidence="1">Shoot tissue taken approximately 20 cm above the soil surface</tissue>
    </source>
</reference>
<dbReference type="AlphaFoldDB" id="A0A0A9ED06"/>
<organism evidence="1">
    <name type="scientific">Arundo donax</name>
    <name type="common">Giant reed</name>
    <name type="synonym">Donax arundinaceus</name>
    <dbReference type="NCBI Taxonomy" id="35708"/>
    <lineage>
        <taxon>Eukaryota</taxon>
        <taxon>Viridiplantae</taxon>
        <taxon>Streptophyta</taxon>
        <taxon>Embryophyta</taxon>
        <taxon>Tracheophyta</taxon>
        <taxon>Spermatophyta</taxon>
        <taxon>Magnoliopsida</taxon>
        <taxon>Liliopsida</taxon>
        <taxon>Poales</taxon>
        <taxon>Poaceae</taxon>
        <taxon>PACMAD clade</taxon>
        <taxon>Arundinoideae</taxon>
        <taxon>Arundineae</taxon>
        <taxon>Arundo</taxon>
    </lineage>
</organism>
<sequence>MAFSSKVSGSFKFSWFNCSKLPVHPIK</sequence>
<reference evidence="1" key="2">
    <citation type="journal article" date="2015" name="Data Brief">
        <title>Shoot transcriptome of the giant reed, Arundo donax.</title>
        <authorList>
            <person name="Barrero R.A."/>
            <person name="Guerrero F.D."/>
            <person name="Moolhuijzen P."/>
            <person name="Goolsby J.A."/>
            <person name="Tidwell J."/>
            <person name="Bellgard S.E."/>
            <person name="Bellgard M.I."/>
        </authorList>
    </citation>
    <scope>NUCLEOTIDE SEQUENCE</scope>
    <source>
        <tissue evidence="1">Shoot tissue taken approximately 20 cm above the soil surface</tissue>
    </source>
</reference>
<evidence type="ECO:0000313" key="1">
    <source>
        <dbReference type="EMBL" id="JAD95755.1"/>
    </source>
</evidence>
<proteinExistence type="predicted"/>